<dbReference type="Proteomes" id="UP001430377">
    <property type="component" value="Unassembled WGS sequence"/>
</dbReference>
<dbReference type="InterPro" id="IPR046342">
    <property type="entry name" value="CBS_dom_sf"/>
</dbReference>
<name>A0AAW4PS70_9EURY</name>
<dbReference type="PANTHER" id="PTHR43437">
    <property type="entry name" value="HYDROXYACYL-THIOESTER DEHYDRATASE TYPE 2, MITOCHONDRIAL-RELATED"/>
    <property type="match status" value="1"/>
</dbReference>
<dbReference type="CDD" id="cd03449">
    <property type="entry name" value="R_hydratase"/>
    <property type="match status" value="1"/>
</dbReference>
<dbReference type="SUPFAM" id="SSF54637">
    <property type="entry name" value="Thioesterase/thiol ester dehydrase-isomerase"/>
    <property type="match status" value="1"/>
</dbReference>
<keyword evidence="4" id="KW-1185">Reference proteome</keyword>
<reference evidence="3 4" key="1">
    <citation type="submission" date="2021-06" db="EMBL/GenBank/DDBJ databases">
        <title>Halomicroarcula sp. a new haloarchaeum isolated from saline soil.</title>
        <authorList>
            <person name="Duran-Viseras A."/>
            <person name="Sanchez-Porro C."/>
            <person name="Ventosa A."/>
        </authorList>
    </citation>
    <scope>NUCLEOTIDE SEQUENCE [LARGE SCALE GENOMIC DNA]</scope>
    <source>
        <strain evidence="3 4">F13</strain>
    </source>
</reference>
<sequence>MLVPLPVREVMQSPAHTIGPESPVVEAAQRLRDEGIGSLVVERDGECVGIVTESDIVAVAAEEGDTRALTVGDVMATALVTIDPDADVETAVERLRTHGVKKLPVVDDGDLVGIVTTTDISRYVPHLAHPSPSREVRPERRRFTRPDTLYENEDWEFESYGTADGIDVGDHVRFSKTLSESDVERFAEVSGDTNRLHLDDAFAEGSRFGRRIVHGTLVSGIISAALARLPGVTIYLSQELSYRGPVDVGERVTAHCEVVEQLQANRFRLATAVDDADGDCVVEGDAVVISDPIPETG</sequence>
<dbReference type="Pfam" id="PF00571">
    <property type="entry name" value="CBS"/>
    <property type="match status" value="2"/>
</dbReference>
<dbReference type="SUPFAM" id="SSF54631">
    <property type="entry name" value="CBS-domain pair"/>
    <property type="match status" value="1"/>
</dbReference>
<dbReference type="RefSeq" id="WP_220619078.1">
    <property type="nucleotide sequence ID" value="NZ_RKLR01000005.1"/>
</dbReference>
<dbReference type="InterPro" id="IPR050965">
    <property type="entry name" value="UPF0336/Enoyl-CoA_hydratase"/>
</dbReference>
<organism evidence="3 4">
    <name type="scientific">Haloarcula rubra</name>
    <dbReference type="NCBI Taxonomy" id="2487747"/>
    <lineage>
        <taxon>Archaea</taxon>
        <taxon>Methanobacteriati</taxon>
        <taxon>Methanobacteriota</taxon>
        <taxon>Stenosarchaea group</taxon>
        <taxon>Halobacteria</taxon>
        <taxon>Halobacteriales</taxon>
        <taxon>Haloarculaceae</taxon>
        <taxon>Haloarcula</taxon>
    </lineage>
</organism>
<dbReference type="GO" id="GO:0006633">
    <property type="term" value="P:fatty acid biosynthetic process"/>
    <property type="evidence" value="ECO:0007669"/>
    <property type="project" value="TreeGrafter"/>
</dbReference>
<dbReference type="GO" id="GO:0019171">
    <property type="term" value="F:(3R)-hydroxyacyl-[acyl-carrier-protein] dehydratase activity"/>
    <property type="evidence" value="ECO:0007669"/>
    <property type="project" value="TreeGrafter"/>
</dbReference>
<evidence type="ECO:0000313" key="4">
    <source>
        <dbReference type="Proteomes" id="UP001430377"/>
    </source>
</evidence>
<feature type="domain" description="CBS" evidence="2">
    <location>
        <begin position="11"/>
        <end position="66"/>
    </location>
</feature>
<accession>A0AAW4PS70</accession>
<dbReference type="Pfam" id="PF01575">
    <property type="entry name" value="MaoC_dehydratas"/>
    <property type="match status" value="1"/>
</dbReference>
<dbReference type="SMART" id="SM00116">
    <property type="entry name" value="CBS"/>
    <property type="match status" value="2"/>
</dbReference>
<dbReference type="AlphaFoldDB" id="A0AAW4PS70"/>
<dbReference type="InterPro" id="IPR002539">
    <property type="entry name" value="MaoC-like_dom"/>
</dbReference>
<dbReference type="InterPro" id="IPR000644">
    <property type="entry name" value="CBS_dom"/>
</dbReference>
<proteinExistence type="predicted"/>
<dbReference type="CDD" id="cd09836">
    <property type="entry name" value="CBS_pair_arch"/>
    <property type="match status" value="1"/>
</dbReference>
<evidence type="ECO:0000256" key="1">
    <source>
        <dbReference type="PROSITE-ProRule" id="PRU00703"/>
    </source>
</evidence>
<evidence type="ECO:0000259" key="2">
    <source>
        <dbReference type="PROSITE" id="PS51371"/>
    </source>
</evidence>
<dbReference type="PROSITE" id="PS51371">
    <property type="entry name" value="CBS"/>
    <property type="match status" value="2"/>
</dbReference>
<feature type="domain" description="CBS" evidence="2">
    <location>
        <begin position="75"/>
        <end position="131"/>
    </location>
</feature>
<dbReference type="EMBL" id="RKLR01000005">
    <property type="protein sequence ID" value="MBX0324116.1"/>
    <property type="molecule type" value="Genomic_DNA"/>
</dbReference>
<evidence type="ECO:0000313" key="3">
    <source>
        <dbReference type="EMBL" id="MBX0324116.1"/>
    </source>
</evidence>
<comment type="caution">
    <text evidence="3">The sequence shown here is derived from an EMBL/GenBank/DDBJ whole genome shotgun (WGS) entry which is preliminary data.</text>
</comment>
<dbReference type="Gene3D" id="3.10.580.10">
    <property type="entry name" value="CBS-domain"/>
    <property type="match status" value="1"/>
</dbReference>
<protein>
    <submittedName>
        <fullName evidence="3">CBS domain-containing protein</fullName>
    </submittedName>
</protein>
<dbReference type="InterPro" id="IPR029069">
    <property type="entry name" value="HotDog_dom_sf"/>
</dbReference>
<dbReference type="Gene3D" id="3.10.129.10">
    <property type="entry name" value="Hotdog Thioesterase"/>
    <property type="match status" value="1"/>
</dbReference>
<dbReference type="PANTHER" id="PTHR43437:SF3">
    <property type="entry name" value="HYDROXYACYL-THIOESTER DEHYDRATASE TYPE 2, MITOCHONDRIAL"/>
    <property type="match status" value="1"/>
</dbReference>
<keyword evidence="1" id="KW-0129">CBS domain</keyword>
<gene>
    <name evidence="3" type="ORF">EGH21_13845</name>
</gene>